<name>A0ABQ6XR08_STRFR</name>
<evidence type="ECO:0000313" key="2">
    <source>
        <dbReference type="Proteomes" id="UP000731519"/>
    </source>
</evidence>
<evidence type="ECO:0000313" key="1">
    <source>
        <dbReference type="EMBL" id="KAF0648201.1"/>
    </source>
</evidence>
<sequence>MLVRQWPAVRQVLATDDQFGDGRVEVVRQRTSRTRFARC</sequence>
<gene>
    <name evidence="1" type="ORF">K701_19220</name>
</gene>
<keyword evidence="2" id="KW-1185">Reference proteome</keyword>
<accession>A0ABQ6XR08</accession>
<dbReference type="EMBL" id="ASYR01000026">
    <property type="protein sequence ID" value="KAF0648201.1"/>
    <property type="molecule type" value="Genomic_DNA"/>
</dbReference>
<proteinExistence type="predicted"/>
<protein>
    <submittedName>
        <fullName evidence="1">Uncharacterized protein</fullName>
    </submittedName>
</protein>
<organism evidence="1 2">
    <name type="scientific">Streptomyces fradiae ATCC 10745 = DSM 40063</name>
    <dbReference type="NCBI Taxonomy" id="1319510"/>
    <lineage>
        <taxon>Bacteria</taxon>
        <taxon>Bacillati</taxon>
        <taxon>Actinomycetota</taxon>
        <taxon>Actinomycetes</taxon>
        <taxon>Kitasatosporales</taxon>
        <taxon>Streptomycetaceae</taxon>
        <taxon>Streptomyces</taxon>
    </lineage>
</organism>
<dbReference type="Proteomes" id="UP000731519">
    <property type="component" value="Unassembled WGS sequence"/>
</dbReference>
<comment type="caution">
    <text evidence="1">The sequence shown here is derived from an EMBL/GenBank/DDBJ whole genome shotgun (WGS) entry which is preliminary data.</text>
</comment>
<reference evidence="1 2" key="1">
    <citation type="submission" date="2013-05" db="EMBL/GenBank/DDBJ databases">
        <title>Genome Sequence of Streptomyces fradiae.</title>
        <authorList>
            <person name="Kirby R."/>
        </authorList>
    </citation>
    <scope>NUCLEOTIDE SEQUENCE [LARGE SCALE GENOMIC DNA]</scope>
    <source>
        <strain evidence="1 2">ATCC 10745</strain>
    </source>
</reference>